<comment type="similarity">
    <text evidence="1">Belongs to the isochorismatase family.</text>
</comment>
<dbReference type="InterPro" id="IPR052347">
    <property type="entry name" value="Isochorismatase_Nicotinamidase"/>
</dbReference>
<proteinExistence type="inferred from homology"/>
<evidence type="ECO:0000256" key="7">
    <source>
        <dbReference type="ARBA" id="ARBA00043224"/>
    </source>
</evidence>
<dbReference type="PANTHER" id="PTHR11080:SF2">
    <property type="entry name" value="LD05707P"/>
    <property type="match status" value="1"/>
</dbReference>
<dbReference type="Proteomes" id="UP000230859">
    <property type="component" value="Unassembled WGS sequence"/>
</dbReference>
<dbReference type="Pfam" id="PF00857">
    <property type="entry name" value="Isochorismatase"/>
    <property type="match status" value="1"/>
</dbReference>
<dbReference type="InterPro" id="IPR036380">
    <property type="entry name" value="Isochorismatase-like_sf"/>
</dbReference>
<dbReference type="AlphaFoldDB" id="A0A2H0LQL5"/>
<protein>
    <recommendedName>
        <fullName evidence="8">Nicotinamidase</fullName>
        <ecNumber evidence="6">3.5.1.19</ecNumber>
    </recommendedName>
    <alternativeName>
        <fullName evidence="7">Nicotinamide deamidase</fullName>
    </alternativeName>
</protein>
<dbReference type="Gene3D" id="3.40.50.850">
    <property type="entry name" value="Isochorismatase-like"/>
    <property type="match status" value="1"/>
</dbReference>
<evidence type="ECO:0000256" key="5">
    <source>
        <dbReference type="ARBA" id="ARBA00037900"/>
    </source>
</evidence>
<evidence type="ECO:0000256" key="6">
    <source>
        <dbReference type="ARBA" id="ARBA00039017"/>
    </source>
</evidence>
<organism evidence="10 11">
    <name type="scientific">Candidatus Abzuiibacterium crystallinum</name>
    <dbReference type="NCBI Taxonomy" id="1974748"/>
    <lineage>
        <taxon>Bacteria</taxon>
        <taxon>Pseudomonadati</taxon>
        <taxon>Candidatus Omnitrophota</taxon>
        <taxon>Candidatus Abzuiibacterium</taxon>
    </lineage>
</organism>
<name>A0A2H0LQL5_9BACT</name>
<dbReference type="CDD" id="cd01011">
    <property type="entry name" value="nicotinamidase"/>
    <property type="match status" value="1"/>
</dbReference>
<dbReference type="PANTHER" id="PTHR11080">
    <property type="entry name" value="PYRAZINAMIDASE/NICOTINAMIDASE"/>
    <property type="match status" value="1"/>
</dbReference>
<evidence type="ECO:0000259" key="9">
    <source>
        <dbReference type="Pfam" id="PF00857"/>
    </source>
</evidence>
<dbReference type="GO" id="GO:0008936">
    <property type="term" value="F:nicotinamidase activity"/>
    <property type="evidence" value="ECO:0007669"/>
    <property type="project" value="UniProtKB-EC"/>
</dbReference>
<dbReference type="InterPro" id="IPR000868">
    <property type="entry name" value="Isochorismatase-like_dom"/>
</dbReference>
<dbReference type="SUPFAM" id="SSF52499">
    <property type="entry name" value="Isochorismatase-like hydrolases"/>
    <property type="match status" value="1"/>
</dbReference>
<evidence type="ECO:0000256" key="2">
    <source>
        <dbReference type="ARBA" id="ARBA00022642"/>
    </source>
</evidence>
<evidence type="ECO:0000313" key="11">
    <source>
        <dbReference type="Proteomes" id="UP000230859"/>
    </source>
</evidence>
<dbReference type="GO" id="GO:0019363">
    <property type="term" value="P:pyridine nucleotide biosynthetic process"/>
    <property type="evidence" value="ECO:0007669"/>
    <property type="project" value="UniProtKB-KW"/>
</dbReference>
<reference evidence="10 11" key="1">
    <citation type="submission" date="2017-09" db="EMBL/GenBank/DDBJ databases">
        <title>Depth-based differentiation of microbial function through sediment-hosted aquifers and enrichment of novel symbionts in the deep terrestrial subsurface.</title>
        <authorList>
            <person name="Probst A.J."/>
            <person name="Ladd B."/>
            <person name="Jarett J.K."/>
            <person name="Geller-Mcgrath D.E."/>
            <person name="Sieber C.M."/>
            <person name="Emerson J.B."/>
            <person name="Anantharaman K."/>
            <person name="Thomas B.C."/>
            <person name="Malmstrom R."/>
            <person name="Stieglmeier M."/>
            <person name="Klingl A."/>
            <person name="Woyke T."/>
            <person name="Ryan C.M."/>
            <person name="Banfield J.F."/>
        </authorList>
    </citation>
    <scope>NUCLEOTIDE SEQUENCE [LARGE SCALE GENOMIC DNA]</scope>
    <source>
        <strain evidence="10">CG11_big_fil_rev_8_21_14_0_20_45_26</strain>
    </source>
</reference>
<feature type="domain" description="Isochorismatase-like" evidence="9">
    <location>
        <begin position="8"/>
        <end position="206"/>
    </location>
</feature>
<keyword evidence="3" id="KW-0479">Metal-binding</keyword>
<evidence type="ECO:0000256" key="4">
    <source>
        <dbReference type="ARBA" id="ARBA00022801"/>
    </source>
</evidence>
<keyword evidence="2" id="KW-0662">Pyridine nucleotide biosynthesis</keyword>
<evidence type="ECO:0000313" key="10">
    <source>
        <dbReference type="EMBL" id="PIQ86641.1"/>
    </source>
</evidence>
<comment type="pathway">
    <text evidence="5">Cofactor biosynthesis; nicotinate biosynthesis; nicotinate from nicotinamide: step 1/1.</text>
</comment>
<evidence type="ECO:0000256" key="1">
    <source>
        <dbReference type="ARBA" id="ARBA00006336"/>
    </source>
</evidence>
<sequence length="216" mass="24094">MSRFNKNAALLIVDLQNDFCPEGALAVPGGDEIVPIVNRLIPYFQNVIATQDWHPKGHLSFASQHRKKPGEVIELGGKEQVLWPDHCVQGTHGARFSPGLNSAAFQKIIQKGTDREVDSYSGFFDNHRQKKTPLDDYLKKKNIEALFIAGLATDYCVKFTALDAAELNYKTYVVTDACRGIELNPGDVNWALETMKDKKITLVTSQDVINKSQSLM</sequence>
<dbReference type="NCBIfam" id="NF008623">
    <property type="entry name" value="PRK11609.1"/>
    <property type="match status" value="1"/>
</dbReference>
<dbReference type="FunFam" id="3.40.50.850:FF:000006">
    <property type="entry name" value="Bifunctional pyrazinamidase/nicotinamidase"/>
    <property type="match status" value="1"/>
</dbReference>
<evidence type="ECO:0000256" key="8">
    <source>
        <dbReference type="ARBA" id="ARBA00072277"/>
    </source>
</evidence>
<gene>
    <name evidence="10" type="ORF">COV74_04020</name>
</gene>
<accession>A0A2H0LQL5</accession>
<keyword evidence="4" id="KW-0378">Hydrolase</keyword>
<dbReference type="EMBL" id="PCVY01000039">
    <property type="protein sequence ID" value="PIQ86641.1"/>
    <property type="molecule type" value="Genomic_DNA"/>
</dbReference>
<dbReference type="EC" id="3.5.1.19" evidence="6"/>
<dbReference type="GO" id="GO:0046872">
    <property type="term" value="F:metal ion binding"/>
    <property type="evidence" value="ECO:0007669"/>
    <property type="project" value="UniProtKB-KW"/>
</dbReference>
<comment type="caution">
    <text evidence="10">The sequence shown here is derived from an EMBL/GenBank/DDBJ whole genome shotgun (WGS) entry which is preliminary data.</text>
</comment>
<evidence type="ECO:0000256" key="3">
    <source>
        <dbReference type="ARBA" id="ARBA00022723"/>
    </source>
</evidence>